<organism evidence="2 3">
    <name type="scientific">Streptomyces yunnanensis</name>
    <dbReference type="NCBI Taxonomy" id="156453"/>
    <lineage>
        <taxon>Bacteria</taxon>
        <taxon>Bacillati</taxon>
        <taxon>Actinomycetota</taxon>
        <taxon>Actinomycetes</taxon>
        <taxon>Kitasatosporales</taxon>
        <taxon>Streptomycetaceae</taxon>
        <taxon>Streptomyces</taxon>
    </lineage>
</organism>
<feature type="compositionally biased region" description="Low complexity" evidence="1">
    <location>
        <begin position="56"/>
        <end position="66"/>
    </location>
</feature>
<dbReference type="Proteomes" id="UP001218629">
    <property type="component" value="Chromosome"/>
</dbReference>
<accession>A0ABY8A984</accession>
<sequence length="82" mass="8898">MTTTATPWGLSRMKPFPATTAMPCTGIVLDPRTQTARWLTEDGSEIPAMDKHRASETSQETNTSTSLDGNRDEGHDQSGDSD</sequence>
<feature type="compositionally biased region" description="Basic and acidic residues" evidence="1">
    <location>
        <begin position="69"/>
        <end position="82"/>
    </location>
</feature>
<dbReference type="InterPro" id="IPR025843">
    <property type="entry name" value="Actino_peptide"/>
</dbReference>
<protein>
    <submittedName>
        <fullName evidence="2">ATP-grasp-modified RiPP</fullName>
    </submittedName>
</protein>
<feature type="region of interest" description="Disordered" evidence="1">
    <location>
        <begin position="1"/>
        <end position="82"/>
    </location>
</feature>
<evidence type="ECO:0000313" key="2">
    <source>
        <dbReference type="EMBL" id="WEB40754.1"/>
    </source>
</evidence>
<dbReference type="Pfam" id="PF14408">
    <property type="entry name" value="Actino_peptide"/>
    <property type="match status" value="1"/>
</dbReference>
<reference evidence="2 3" key="1">
    <citation type="submission" date="2022-03" db="EMBL/GenBank/DDBJ databases">
        <title>Streptomyces yunnanensis P86,complete genome.</title>
        <authorList>
            <person name="Chen S."/>
            <person name="Zhang Q."/>
        </authorList>
    </citation>
    <scope>NUCLEOTIDE SEQUENCE [LARGE SCALE GENOMIC DNA]</scope>
    <source>
        <strain evidence="2 3">P86</strain>
    </source>
</reference>
<keyword evidence="3" id="KW-1185">Reference proteome</keyword>
<evidence type="ECO:0000313" key="3">
    <source>
        <dbReference type="Proteomes" id="UP001218629"/>
    </source>
</evidence>
<gene>
    <name evidence="2" type="primary">tgmA</name>
    <name evidence="2" type="ORF">MOV08_16685</name>
</gene>
<proteinExistence type="predicted"/>
<name>A0ABY8A984_9ACTN</name>
<evidence type="ECO:0000256" key="1">
    <source>
        <dbReference type="SAM" id="MobiDB-lite"/>
    </source>
</evidence>
<dbReference type="InterPro" id="IPR026496">
    <property type="entry name" value="GRASP_targ"/>
</dbReference>
<dbReference type="EMBL" id="CP095749">
    <property type="protein sequence ID" value="WEB40754.1"/>
    <property type="molecule type" value="Genomic_DNA"/>
</dbReference>
<dbReference type="NCBIfam" id="TIGR04186">
    <property type="entry name" value="GRASP_targ"/>
    <property type="match status" value="1"/>
</dbReference>
<dbReference type="RefSeq" id="WP_275307894.1">
    <property type="nucleotide sequence ID" value="NZ_CP095749.1"/>
</dbReference>